<accession>A0A9P8BTV6</accession>
<organism evidence="2 3">
    <name type="scientific">Linnemannia hyalina</name>
    <dbReference type="NCBI Taxonomy" id="64524"/>
    <lineage>
        <taxon>Eukaryota</taxon>
        <taxon>Fungi</taxon>
        <taxon>Fungi incertae sedis</taxon>
        <taxon>Mucoromycota</taxon>
        <taxon>Mortierellomycotina</taxon>
        <taxon>Mortierellomycetes</taxon>
        <taxon>Mortierellales</taxon>
        <taxon>Mortierellaceae</taxon>
        <taxon>Linnemannia</taxon>
    </lineage>
</organism>
<dbReference type="EMBL" id="JAHRHY010000012">
    <property type="protein sequence ID" value="KAG9065337.1"/>
    <property type="molecule type" value="Genomic_DNA"/>
</dbReference>
<feature type="compositionally biased region" description="Polar residues" evidence="1">
    <location>
        <begin position="295"/>
        <end position="306"/>
    </location>
</feature>
<dbReference type="Proteomes" id="UP000707451">
    <property type="component" value="Unassembled WGS sequence"/>
</dbReference>
<proteinExistence type="predicted"/>
<feature type="region of interest" description="Disordered" evidence="1">
    <location>
        <begin position="196"/>
        <end position="241"/>
    </location>
</feature>
<feature type="compositionally biased region" description="Acidic residues" evidence="1">
    <location>
        <begin position="232"/>
        <end position="241"/>
    </location>
</feature>
<evidence type="ECO:0000313" key="2">
    <source>
        <dbReference type="EMBL" id="KAG9065337.1"/>
    </source>
</evidence>
<feature type="compositionally biased region" description="Gly residues" evidence="1">
    <location>
        <begin position="113"/>
        <end position="123"/>
    </location>
</feature>
<dbReference type="OrthoDB" id="2435665at2759"/>
<protein>
    <submittedName>
        <fullName evidence="2">Uncharacterized protein</fullName>
    </submittedName>
</protein>
<feature type="region of interest" description="Disordered" evidence="1">
    <location>
        <begin position="287"/>
        <end position="315"/>
    </location>
</feature>
<reference evidence="2" key="1">
    <citation type="submission" date="2021-06" db="EMBL/GenBank/DDBJ databases">
        <title>Genome Sequence of Mortierella hyaline Strain SCG-10, a Cold-Adapted, Nitrate-Reducing Fungus Isolated from Soil in Minnesota, USA.</title>
        <authorList>
            <person name="Aldossari N."/>
        </authorList>
    </citation>
    <scope>NUCLEOTIDE SEQUENCE</scope>
    <source>
        <strain evidence="2">SCG-10</strain>
    </source>
</reference>
<feature type="region of interest" description="Disordered" evidence="1">
    <location>
        <begin position="111"/>
        <end position="145"/>
    </location>
</feature>
<dbReference type="AlphaFoldDB" id="A0A9P8BTV6"/>
<evidence type="ECO:0000313" key="3">
    <source>
        <dbReference type="Proteomes" id="UP000707451"/>
    </source>
</evidence>
<comment type="caution">
    <text evidence="2">The sequence shown here is derived from an EMBL/GenBank/DDBJ whole genome shotgun (WGS) entry which is preliminary data.</text>
</comment>
<name>A0A9P8BTV6_9FUNG</name>
<sequence>MINITDFFPAHTQNHLTAQERMQIDSCAVGSSVLLLNLPFRYVLDTETRPSSPTMTPLISSSEHQLESEELKTSFRGDLWARIQIRYAPTIRHVQSLFRCLHLDPGSTQGKTFGNGGGGGDGGGDTHESVVPSSSTATSGEVGRSVTRPMPTLVILLGCFGHDRSLETRRFSMLDIVPAFAGLGTFDEREYSVEKVREKDESGRRARQGGADERMGHWEGQVESFAHNSNDDGGEEEEEEKVLDAEELEELEYIRMIANTMAEIKDSLTWLERTSGRKPELLIVEDTGQYHPDPSQLQASSRSTATQPQQQQQQETMMIPTVRELWLQTVLGFWVDAFIKTESFSSSQVQQHQQHELTRESYRLWLRTQESLSAAFTTTAMTASQPTWAEEGGRLSGAGAGATATATSMGAVLGVQWYFDSTGDRVHFQVVP</sequence>
<feature type="compositionally biased region" description="Basic and acidic residues" evidence="1">
    <location>
        <begin position="196"/>
        <end position="217"/>
    </location>
</feature>
<gene>
    <name evidence="2" type="ORF">KI688_002662</name>
</gene>
<evidence type="ECO:0000256" key="1">
    <source>
        <dbReference type="SAM" id="MobiDB-lite"/>
    </source>
</evidence>
<keyword evidence="3" id="KW-1185">Reference proteome</keyword>